<keyword evidence="4" id="KW-1185">Reference proteome</keyword>
<feature type="domain" description="Sialate O-acetylesterase" evidence="2">
    <location>
        <begin position="122"/>
        <end position="393"/>
    </location>
</feature>
<evidence type="ECO:0000313" key="4">
    <source>
        <dbReference type="Proteomes" id="UP000237684"/>
    </source>
</evidence>
<dbReference type="Proteomes" id="UP000237684">
    <property type="component" value="Unassembled WGS sequence"/>
</dbReference>
<name>A0A2S8SQ49_9BACT</name>
<reference evidence="3 4" key="1">
    <citation type="journal article" date="2018" name="Syst. Appl. Microbiol.">
        <title>Abditibacterium utsteinense sp. nov., the first cultivated member of candidate phylum FBP, isolated from ice-free Antarctic soil samples.</title>
        <authorList>
            <person name="Tahon G."/>
            <person name="Tytgat B."/>
            <person name="Lebbe L."/>
            <person name="Carlier A."/>
            <person name="Willems A."/>
        </authorList>
    </citation>
    <scope>NUCLEOTIDE SEQUENCE [LARGE SCALE GENOMIC DNA]</scope>
    <source>
        <strain evidence="3 4">LMG 29911</strain>
    </source>
</reference>
<dbReference type="PANTHER" id="PTHR22901:SF0">
    <property type="entry name" value="SIALATE O-ACETYLESTERASE"/>
    <property type="match status" value="1"/>
</dbReference>
<dbReference type="GO" id="GO:0001681">
    <property type="term" value="F:sialate O-acetylesterase activity"/>
    <property type="evidence" value="ECO:0007669"/>
    <property type="project" value="InterPro"/>
</dbReference>
<accession>A0A2S8SQ49</accession>
<gene>
    <name evidence="3" type="ORF">B1R32_11818</name>
</gene>
<sequence length="515" mass="55687">MQSDFKSVSAHQVLSLLALLWMSFFTPMSPVVRAEPATGLSLNPLFSDHMVLQREAPVPVWGMAAAGAVVSVVFGGQTQTAKADAKGQWRLTLAALDASSVPRELGISCGKERLALHDVLVGDVWLCAGQSNMQAWVAGTDVEPLVASADVPSIRVFLVDVTATEQPQTRFRQGQPPIMVPVQREKMDFYGLKWIPSSQQDAPWFSAVTYAFGRALHTRTGVPVGLITAALGGTRAQAWTPREALEQEPSLRNLVARPATELGDNARPCGLYNGSIAPLQPFALKGIVWYQGESDADDFEQAQNYRQLLPALVQGWRRAWMSEIPFLIVQLPAFGPAPSAPVDAPWAWLREAQLATVAGLPQTDLVVSVDTGSMDNLHPPTKKIIGDRLAQMALAPSTIKFNGPHLNCFKIQGGQVALRFAGVGEQLITQEVVRGKDRVLAQTVSGFEVCGADGKFVAAEASIVRENRVLVSSSQVPEPIAVRYGWAGFPECNLFSSDGWPASPFRTDSFAPQKP</sequence>
<proteinExistence type="predicted"/>
<dbReference type="GO" id="GO:0005975">
    <property type="term" value="P:carbohydrate metabolic process"/>
    <property type="evidence" value="ECO:0007669"/>
    <property type="project" value="TreeGrafter"/>
</dbReference>
<dbReference type="Gene3D" id="3.40.50.1110">
    <property type="entry name" value="SGNH hydrolase"/>
    <property type="match status" value="1"/>
</dbReference>
<dbReference type="Gene3D" id="2.60.40.10">
    <property type="entry name" value="Immunoglobulins"/>
    <property type="match status" value="1"/>
</dbReference>
<protein>
    <submittedName>
        <fullName evidence="3">Sialate O-acetylesterase</fullName>
    </submittedName>
</protein>
<evidence type="ECO:0000256" key="1">
    <source>
        <dbReference type="ARBA" id="ARBA00022801"/>
    </source>
</evidence>
<organism evidence="3 4">
    <name type="scientific">Abditibacterium utsteinense</name>
    <dbReference type="NCBI Taxonomy" id="1960156"/>
    <lineage>
        <taxon>Bacteria</taxon>
        <taxon>Pseudomonadati</taxon>
        <taxon>Abditibacteriota</taxon>
        <taxon>Abditibacteriia</taxon>
        <taxon>Abditibacteriales</taxon>
        <taxon>Abditibacteriaceae</taxon>
        <taxon>Abditibacterium</taxon>
    </lineage>
</organism>
<keyword evidence="1" id="KW-0378">Hydrolase</keyword>
<dbReference type="EMBL" id="NIGF01000018">
    <property type="protein sequence ID" value="PQV62921.1"/>
    <property type="molecule type" value="Genomic_DNA"/>
</dbReference>
<dbReference type="AlphaFoldDB" id="A0A2S8SQ49"/>
<evidence type="ECO:0000313" key="3">
    <source>
        <dbReference type="EMBL" id="PQV62921.1"/>
    </source>
</evidence>
<dbReference type="InterPro" id="IPR036514">
    <property type="entry name" value="SGNH_hydro_sf"/>
</dbReference>
<dbReference type="InterPro" id="IPR013783">
    <property type="entry name" value="Ig-like_fold"/>
</dbReference>
<dbReference type="InParanoid" id="A0A2S8SQ49"/>
<dbReference type="InterPro" id="IPR039329">
    <property type="entry name" value="SIAE"/>
</dbReference>
<dbReference type="InterPro" id="IPR005181">
    <property type="entry name" value="SASA"/>
</dbReference>
<evidence type="ECO:0000259" key="2">
    <source>
        <dbReference type="Pfam" id="PF03629"/>
    </source>
</evidence>
<dbReference type="Pfam" id="PF03629">
    <property type="entry name" value="SASA"/>
    <property type="match status" value="1"/>
</dbReference>
<comment type="caution">
    <text evidence="3">The sequence shown here is derived from an EMBL/GenBank/DDBJ whole genome shotgun (WGS) entry which is preliminary data.</text>
</comment>
<dbReference type="PANTHER" id="PTHR22901">
    <property type="entry name" value="SIALATE O-ACETYLESTERASE"/>
    <property type="match status" value="1"/>
</dbReference>
<dbReference type="SUPFAM" id="SSF52266">
    <property type="entry name" value="SGNH hydrolase"/>
    <property type="match status" value="1"/>
</dbReference>